<dbReference type="Proteomes" id="UP000678499">
    <property type="component" value="Unassembled WGS sequence"/>
</dbReference>
<evidence type="ECO:0000256" key="1">
    <source>
        <dbReference type="SAM" id="MobiDB-lite"/>
    </source>
</evidence>
<evidence type="ECO:0000313" key="2">
    <source>
        <dbReference type="EMBL" id="CAD7278652.1"/>
    </source>
</evidence>
<accession>A0A7R9GDQ9</accession>
<name>A0A7R9GDQ9_9CRUS</name>
<proteinExistence type="predicted"/>
<dbReference type="EMBL" id="OA883342">
    <property type="protein sequence ID" value="CAD7278652.1"/>
    <property type="molecule type" value="Genomic_DNA"/>
</dbReference>
<sequence>MSSMSKFDMTPTRKPHSSPITKQAKKVTIIGTMSTPADGIYLPAQMPPKVVLTPETALTQVVDIEPVTGIE</sequence>
<feature type="region of interest" description="Disordered" evidence="1">
    <location>
        <begin position="1"/>
        <end position="26"/>
    </location>
</feature>
<reference evidence="2" key="1">
    <citation type="submission" date="2020-11" db="EMBL/GenBank/DDBJ databases">
        <authorList>
            <person name="Tran Van P."/>
        </authorList>
    </citation>
    <scope>NUCLEOTIDE SEQUENCE</scope>
</reference>
<evidence type="ECO:0000313" key="3">
    <source>
        <dbReference type="Proteomes" id="UP000678499"/>
    </source>
</evidence>
<gene>
    <name evidence="2" type="ORF">NMOB1V02_LOCUS6350</name>
</gene>
<dbReference type="EMBL" id="CAJPEX010001305">
    <property type="protein sequence ID" value="CAG0918804.1"/>
    <property type="molecule type" value="Genomic_DNA"/>
</dbReference>
<keyword evidence="3" id="KW-1185">Reference proteome</keyword>
<protein>
    <submittedName>
        <fullName evidence="2">Uncharacterized protein</fullName>
    </submittedName>
</protein>
<organism evidence="2">
    <name type="scientific">Notodromas monacha</name>
    <dbReference type="NCBI Taxonomy" id="399045"/>
    <lineage>
        <taxon>Eukaryota</taxon>
        <taxon>Metazoa</taxon>
        <taxon>Ecdysozoa</taxon>
        <taxon>Arthropoda</taxon>
        <taxon>Crustacea</taxon>
        <taxon>Oligostraca</taxon>
        <taxon>Ostracoda</taxon>
        <taxon>Podocopa</taxon>
        <taxon>Podocopida</taxon>
        <taxon>Cypridocopina</taxon>
        <taxon>Cypridoidea</taxon>
        <taxon>Cyprididae</taxon>
        <taxon>Notodromas</taxon>
    </lineage>
</organism>
<dbReference type="AlphaFoldDB" id="A0A7R9GDQ9"/>